<gene>
    <name evidence="1" type="ORF">QOZ92_001577</name>
</gene>
<evidence type="ECO:0000313" key="2">
    <source>
        <dbReference type="Proteomes" id="UP001232584"/>
    </source>
</evidence>
<accession>A0ABU0N0S0</accession>
<protein>
    <submittedName>
        <fullName evidence="1">Uncharacterized protein</fullName>
    </submittedName>
</protein>
<reference evidence="1 2" key="1">
    <citation type="submission" date="2023-07" db="EMBL/GenBank/DDBJ databases">
        <title>Genomic Encyclopedia of Type Strains, Phase IV (KMG-IV): sequencing the most valuable type-strain genomes for metagenomic binning, comparative biology and taxonomic classification.</title>
        <authorList>
            <person name="Goeker M."/>
        </authorList>
    </citation>
    <scope>NUCLEOTIDE SEQUENCE [LARGE SCALE GENOMIC DNA]</scope>
    <source>
        <strain evidence="1 2">DSM 15049</strain>
    </source>
</reference>
<name>A0ABU0N0S0_9FIRM</name>
<dbReference type="EMBL" id="JAUSWG010000005">
    <property type="protein sequence ID" value="MDQ0556463.1"/>
    <property type="molecule type" value="Genomic_DNA"/>
</dbReference>
<organism evidence="1 2">
    <name type="scientific">Paraclostridium ghonii</name>
    <dbReference type="NCBI Taxonomy" id="29358"/>
    <lineage>
        <taxon>Bacteria</taxon>
        <taxon>Bacillati</taxon>
        <taxon>Bacillota</taxon>
        <taxon>Clostridia</taxon>
        <taxon>Peptostreptococcales</taxon>
        <taxon>Peptostreptococcaceae</taxon>
        <taxon>Paraclostridium</taxon>
    </lineage>
</organism>
<dbReference type="RefSeq" id="WP_307505679.1">
    <property type="nucleotide sequence ID" value="NZ_BAAACE010000021.1"/>
</dbReference>
<comment type="caution">
    <text evidence="1">The sequence shown here is derived from an EMBL/GenBank/DDBJ whole genome shotgun (WGS) entry which is preliminary data.</text>
</comment>
<keyword evidence="2" id="KW-1185">Reference proteome</keyword>
<evidence type="ECO:0000313" key="1">
    <source>
        <dbReference type="EMBL" id="MDQ0556463.1"/>
    </source>
</evidence>
<proteinExistence type="predicted"/>
<sequence>MNINNYKFTRNFMLTYNKADLGSNIYSKLSYKDNQIHKKDSISISNKAKDMLKNSKNIIKGTKELKAENNMLTFNYGDFYTFKHNSKDYTIGSCQDGKFIGDPNCHNFEDSDPFFNCERYIKTSDIERVNRFLTLLESQCTSLGFEWCGYSKSDVKLMFKDLGIKEGKVEIKINGTSRSFWTDGAGGVYDNQQVDGYKRILNKTNWLELGCQEGSTFKVNGKEYKVDSRGHLNIPDDVLTLYHLTEYPKEVLPAWNSKLED</sequence>
<dbReference type="Proteomes" id="UP001232584">
    <property type="component" value="Unassembled WGS sequence"/>
</dbReference>